<gene>
    <name evidence="2" type="ORF">KZ820_11690</name>
</gene>
<comment type="caution">
    <text evidence="2">The sequence shown here is derived from an EMBL/GenBank/DDBJ whole genome shotgun (WGS) entry which is preliminary data.</text>
</comment>
<reference evidence="2 3" key="1">
    <citation type="submission" date="2021-07" db="EMBL/GenBank/DDBJ databases">
        <title>Sphingomonas sp.</title>
        <authorList>
            <person name="Feng G."/>
            <person name="Li J."/>
            <person name="Pan M."/>
        </authorList>
    </citation>
    <scope>NUCLEOTIDE SEQUENCE [LARGE SCALE GENOMIC DNA]</scope>
    <source>
        <strain evidence="2 3">RRHST34</strain>
    </source>
</reference>
<feature type="compositionally biased region" description="Gly residues" evidence="1">
    <location>
        <begin position="77"/>
        <end position="89"/>
    </location>
</feature>
<dbReference type="RefSeq" id="WP_219748783.1">
    <property type="nucleotide sequence ID" value="NZ_JAHXZN010000003.1"/>
</dbReference>
<feature type="region of interest" description="Disordered" evidence="1">
    <location>
        <begin position="1"/>
        <end position="146"/>
    </location>
</feature>
<feature type="compositionally biased region" description="Polar residues" evidence="1">
    <location>
        <begin position="31"/>
        <end position="41"/>
    </location>
</feature>
<sequence>MNTISRFRLYSPALLRDPPPAPAATDHEPQTKASNTSTSDANILGLGGTKGPSLYPDHLRSNTLWRTAKEEVEPGPLNGGGGGGGGGGSTPPDVVVEGQRPAPDTANPPPIADTSSSVPPDIVVQGQRPAPTSEPETTPSPPPQSLADRIVTVAIDHPSDDEKRIIDAFKGQIDNIDSRMSKLADNKVLSVHLSDGSTKNVTGAEVKKLWSNARFQIDPAGTPYPNGTSRGASKDENGVTHFAVDLLQSYAPAGTEQSYTEKAMAYVILHDLSHNTEAGTAENIWQSQSGTKDQYGSYPNNEKIANSIEKAIEIEIDLDPLTTVNYGYDESSTHFADPSS</sequence>
<dbReference type="EMBL" id="JAHXZN010000003">
    <property type="protein sequence ID" value="MBW6531397.1"/>
    <property type="molecule type" value="Genomic_DNA"/>
</dbReference>
<keyword evidence="3" id="KW-1185">Reference proteome</keyword>
<organism evidence="2 3">
    <name type="scientific">Sphingomonas citri</name>
    <dbReference type="NCBI Taxonomy" id="2862499"/>
    <lineage>
        <taxon>Bacteria</taxon>
        <taxon>Pseudomonadati</taxon>
        <taxon>Pseudomonadota</taxon>
        <taxon>Alphaproteobacteria</taxon>
        <taxon>Sphingomonadales</taxon>
        <taxon>Sphingomonadaceae</taxon>
        <taxon>Sphingomonas</taxon>
    </lineage>
</organism>
<name>A0ABS7BP66_9SPHN</name>
<evidence type="ECO:0000256" key="1">
    <source>
        <dbReference type="SAM" id="MobiDB-lite"/>
    </source>
</evidence>
<accession>A0ABS7BP66</accession>
<evidence type="ECO:0000313" key="2">
    <source>
        <dbReference type="EMBL" id="MBW6531397.1"/>
    </source>
</evidence>
<dbReference type="Proteomes" id="UP000759103">
    <property type="component" value="Unassembled WGS sequence"/>
</dbReference>
<proteinExistence type="predicted"/>
<protein>
    <submittedName>
        <fullName evidence="2">Uncharacterized protein</fullName>
    </submittedName>
</protein>
<evidence type="ECO:0000313" key="3">
    <source>
        <dbReference type="Proteomes" id="UP000759103"/>
    </source>
</evidence>